<comment type="similarity">
    <text evidence="1">Belongs to the isochorismatase family.</text>
</comment>
<dbReference type="OrthoDB" id="167809at2759"/>
<keyword evidence="5" id="KW-1185">Reference proteome</keyword>
<gene>
    <name evidence="4" type="primary">ICH</name>
    <name evidence="4" type="ORF">AURANDRAFT_19347</name>
</gene>
<dbReference type="Gene3D" id="3.40.50.850">
    <property type="entry name" value="Isochorismatase-like"/>
    <property type="match status" value="1"/>
</dbReference>
<dbReference type="PANTHER" id="PTHR43540:SF16">
    <property type="entry name" value="ISOCHORISMATASE-LIKE DOMAIN-CONTAINING PROTEIN"/>
    <property type="match status" value="1"/>
</dbReference>
<evidence type="ECO:0000313" key="5">
    <source>
        <dbReference type="Proteomes" id="UP000002729"/>
    </source>
</evidence>
<dbReference type="KEGG" id="aaf:AURANDRAFT_19347"/>
<dbReference type="RefSeq" id="XP_009032794.1">
    <property type="nucleotide sequence ID" value="XM_009034546.1"/>
</dbReference>
<dbReference type="AlphaFoldDB" id="F0XX48"/>
<sequence length="175" mass="18724">MYGAVKESMEATGMLEKAANVAKVAREKGCTLMHAPISFAEDGSDNPNKKLGILNGCFEGKLFLKDTWNSEFVEEMTPAAGDVVIKGKKGLDAFPGTDLEAQLKARKIETVVLCGFLTNCCVESTMRTAFEKGFNTITLTDCCATTSADGHRGATEGTFGLFSSPMTAEDFLAKL</sequence>
<dbReference type="CDD" id="cd00431">
    <property type="entry name" value="cysteine_hydrolases"/>
    <property type="match status" value="1"/>
</dbReference>
<dbReference type="InterPro" id="IPR036380">
    <property type="entry name" value="Isochorismatase-like_sf"/>
</dbReference>
<dbReference type="InterPro" id="IPR050272">
    <property type="entry name" value="Isochorismatase-like_hydrls"/>
</dbReference>
<dbReference type="Pfam" id="PF00857">
    <property type="entry name" value="Isochorismatase"/>
    <property type="match status" value="1"/>
</dbReference>
<dbReference type="SUPFAM" id="SSF52499">
    <property type="entry name" value="Isochorismatase-like hydrolases"/>
    <property type="match status" value="1"/>
</dbReference>
<proteinExistence type="inferred from homology"/>
<dbReference type="GeneID" id="20219118"/>
<evidence type="ECO:0000259" key="3">
    <source>
        <dbReference type="Pfam" id="PF00857"/>
    </source>
</evidence>
<keyword evidence="2" id="KW-0378">Hydrolase</keyword>
<dbReference type="InterPro" id="IPR000868">
    <property type="entry name" value="Isochorismatase-like_dom"/>
</dbReference>
<organism evidence="5">
    <name type="scientific">Aureococcus anophagefferens</name>
    <name type="common">Harmful bloom alga</name>
    <dbReference type="NCBI Taxonomy" id="44056"/>
    <lineage>
        <taxon>Eukaryota</taxon>
        <taxon>Sar</taxon>
        <taxon>Stramenopiles</taxon>
        <taxon>Ochrophyta</taxon>
        <taxon>Pelagophyceae</taxon>
        <taxon>Pelagomonadales</taxon>
        <taxon>Pelagomonadaceae</taxon>
        <taxon>Aureococcus</taxon>
    </lineage>
</organism>
<dbReference type="PANTHER" id="PTHR43540">
    <property type="entry name" value="PEROXYUREIDOACRYLATE/UREIDOACRYLATE AMIDOHYDROLASE-RELATED"/>
    <property type="match status" value="1"/>
</dbReference>
<dbReference type="eggNOG" id="ENOG502RZ3J">
    <property type="taxonomic scope" value="Eukaryota"/>
</dbReference>
<evidence type="ECO:0000313" key="4">
    <source>
        <dbReference type="EMBL" id="EGB13203.1"/>
    </source>
</evidence>
<evidence type="ECO:0000256" key="1">
    <source>
        <dbReference type="ARBA" id="ARBA00006336"/>
    </source>
</evidence>
<name>F0XX48_AURAN</name>
<evidence type="ECO:0000256" key="2">
    <source>
        <dbReference type="ARBA" id="ARBA00022801"/>
    </source>
</evidence>
<accession>F0XX48</accession>
<dbReference type="GO" id="GO:0016787">
    <property type="term" value="F:hydrolase activity"/>
    <property type="evidence" value="ECO:0007669"/>
    <property type="project" value="UniProtKB-KW"/>
</dbReference>
<reference evidence="4 5" key="1">
    <citation type="journal article" date="2011" name="Proc. Natl. Acad. Sci. U.S.A.">
        <title>Niche of harmful alga Aureococcus anophagefferens revealed through ecogenomics.</title>
        <authorList>
            <person name="Gobler C.J."/>
            <person name="Berry D.L."/>
            <person name="Dyhrman S.T."/>
            <person name="Wilhelm S.W."/>
            <person name="Salamov A."/>
            <person name="Lobanov A.V."/>
            <person name="Zhang Y."/>
            <person name="Collier J.L."/>
            <person name="Wurch L.L."/>
            <person name="Kustka A.B."/>
            <person name="Dill B.D."/>
            <person name="Shah M."/>
            <person name="VerBerkmoes N.C."/>
            <person name="Kuo A."/>
            <person name="Terry A."/>
            <person name="Pangilinan J."/>
            <person name="Lindquist E.A."/>
            <person name="Lucas S."/>
            <person name="Paulsen I.T."/>
            <person name="Hattenrath-Lehmann T.K."/>
            <person name="Talmage S.C."/>
            <person name="Walker E.A."/>
            <person name="Koch F."/>
            <person name="Burson A.M."/>
            <person name="Marcoval M.A."/>
            <person name="Tang Y.Z."/>
            <person name="Lecleir G.R."/>
            <person name="Coyne K.J."/>
            <person name="Berg G.M."/>
            <person name="Bertrand E.M."/>
            <person name="Saito M.A."/>
            <person name="Gladyshev V.N."/>
            <person name="Grigoriev I.V."/>
        </authorList>
    </citation>
    <scope>NUCLEOTIDE SEQUENCE [LARGE SCALE GENOMIC DNA]</scope>
    <source>
        <strain evidence="5">CCMP 1984</strain>
    </source>
</reference>
<dbReference type="EMBL" id="GL833120">
    <property type="protein sequence ID" value="EGB13203.1"/>
    <property type="molecule type" value="Genomic_DNA"/>
</dbReference>
<dbReference type="Proteomes" id="UP000002729">
    <property type="component" value="Unassembled WGS sequence"/>
</dbReference>
<dbReference type="OMA" id="YHVTLVR"/>
<dbReference type="InParanoid" id="F0XX48"/>
<feature type="domain" description="Isochorismatase-like" evidence="3">
    <location>
        <begin position="4"/>
        <end position="170"/>
    </location>
</feature>
<protein>
    <submittedName>
        <fullName evidence="4">Uncharacterized protein ICH</fullName>
    </submittedName>
</protein>